<dbReference type="RefSeq" id="WP_217066543.1">
    <property type="nucleotide sequence ID" value="NZ_JAHQCS010000097.1"/>
</dbReference>
<feature type="transmembrane region" description="Helical" evidence="8">
    <location>
        <begin position="282"/>
        <end position="303"/>
    </location>
</feature>
<feature type="transmembrane region" description="Helical" evidence="8">
    <location>
        <begin position="340"/>
        <end position="362"/>
    </location>
</feature>
<feature type="transmembrane region" description="Helical" evidence="8">
    <location>
        <begin position="216"/>
        <end position="239"/>
    </location>
</feature>
<dbReference type="InterPro" id="IPR013525">
    <property type="entry name" value="ABC2_TM"/>
</dbReference>
<evidence type="ECO:0000259" key="9">
    <source>
        <dbReference type="PROSITE" id="PS51012"/>
    </source>
</evidence>
<dbReference type="PANTHER" id="PTHR30294">
    <property type="entry name" value="MEMBRANE COMPONENT OF ABC TRANSPORTER YHHJ-RELATED"/>
    <property type="match status" value="1"/>
</dbReference>
<keyword evidence="4" id="KW-1003">Cell membrane</keyword>
<evidence type="ECO:0000256" key="5">
    <source>
        <dbReference type="ARBA" id="ARBA00022692"/>
    </source>
</evidence>
<evidence type="ECO:0000256" key="6">
    <source>
        <dbReference type="ARBA" id="ARBA00022989"/>
    </source>
</evidence>
<accession>A0ABS6JJ56</accession>
<dbReference type="Proteomes" id="UP000784880">
    <property type="component" value="Unassembled WGS sequence"/>
</dbReference>
<comment type="caution">
    <text evidence="10">The sequence shown here is derived from an EMBL/GenBank/DDBJ whole genome shotgun (WGS) entry which is preliminary data.</text>
</comment>
<sequence>MGTIIWSYIQTIKRQPLFILGMIGLTILFASILGQGSFSEVTIPAYTEGLTEEQSDSYLARLNEHDRFHIQLEERTDVETKLRKNVAQMALILREGNFEILVATETENIYSLETHISAFYREQNLIRTAADQLGIDKTELEKEVLASLNPQMFTVDEMTYKGQTSFLYDQGLQALFGFSLFFVIYSVMYMVNIIVIQKEQGIWDRLILSGLKKTEIYLGHLVFSLLLGYMQIFIVFFLFKYAFGVEFYGGFWITLLVVIPYLFAIVSIGVLIAGFIKSAQQVNVIIPIVSVSFAMLGGAYWPIEIVTSDIIRTISYFVPVTYGMELLKGATLFQWSFHQFIFPTAVLVFMGVLAMGVGLNLMERKQT</sequence>
<protein>
    <submittedName>
        <fullName evidence="10">ABC transporter permease</fullName>
    </submittedName>
</protein>
<evidence type="ECO:0000256" key="3">
    <source>
        <dbReference type="ARBA" id="ARBA00022448"/>
    </source>
</evidence>
<feature type="transmembrane region" description="Helical" evidence="8">
    <location>
        <begin position="174"/>
        <end position="195"/>
    </location>
</feature>
<feature type="transmembrane region" description="Helical" evidence="8">
    <location>
        <begin position="17"/>
        <end position="38"/>
    </location>
</feature>
<evidence type="ECO:0000256" key="8">
    <source>
        <dbReference type="SAM" id="Phobius"/>
    </source>
</evidence>
<keyword evidence="3" id="KW-0813">Transport</keyword>
<dbReference type="PROSITE" id="PS51012">
    <property type="entry name" value="ABC_TM2"/>
    <property type="match status" value="1"/>
</dbReference>
<evidence type="ECO:0000256" key="4">
    <source>
        <dbReference type="ARBA" id="ARBA00022475"/>
    </source>
</evidence>
<organism evidence="10 11">
    <name type="scientific">Evansella tamaricis</name>
    <dbReference type="NCBI Taxonomy" id="2069301"/>
    <lineage>
        <taxon>Bacteria</taxon>
        <taxon>Bacillati</taxon>
        <taxon>Bacillota</taxon>
        <taxon>Bacilli</taxon>
        <taxon>Bacillales</taxon>
        <taxon>Bacillaceae</taxon>
        <taxon>Evansella</taxon>
    </lineage>
</organism>
<comment type="subcellular location">
    <subcellularLocation>
        <location evidence="1">Cell membrane</location>
        <topology evidence="1">Multi-pass membrane protein</topology>
    </subcellularLocation>
</comment>
<dbReference type="PANTHER" id="PTHR30294:SF29">
    <property type="entry name" value="MULTIDRUG ABC TRANSPORTER PERMEASE YBHS-RELATED"/>
    <property type="match status" value="1"/>
</dbReference>
<evidence type="ECO:0000256" key="7">
    <source>
        <dbReference type="ARBA" id="ARBA00023136"/>
    </source>
</evidence>
<dbReference type="Pfam" id="PF12698">
    <property type="entry name" value="ABC2_membrane_3"/>
    <property type="match status" value="1"/>
</dbReference>
<reference evidence="10 11" key="1">
    <citation type="submission" date="2021-06" db="EMBL/GenBank/DDBJ databases">
        <title>Bacillus sp. RD4P76, an endophyte from a halophyte.</title>
        <authorList>
            <person name="Sun J.-Q."/>
        </authorList>
    </citation>
    <scope>NUCLEOTIDE SEQUENCE [LARGE SCALE GENOMIC DNA]</scope>
    <source>
        <strain evidence="10 11">CGMCC 1.15917</strain>
    </source>
</reference>
<evidence type="ECO:0000256" key="1">
    <source>
        <dbReference type="ARBA" id="ARBA00004651"/>
    </source>
</evidence>
<dbReference type="InterPro" id="IPR051449">
    <property type="entry name" value="ABC-2_transporter_component"/>
</dbReference>
<dbReference type="EMBL" id="JAHQCS010000097">
    <property type="protein sequence ID" value="MBU9712358.1"/>
    <property type="molecule type" value="Genomic_DNA"/>
</dbReference>
<keyword evidence="5 8" id="KW-0812">Transmembrane</keyword>
<evidence type="ECO:0000313" key="11">
    <source>
        <dbReference type="Proteomes" id="UP000784880"/>
    </source>
</evidence>
<proteinExistence type="inferred from homology"/>
<feature type="domain" description="ABC transmembrane type-2" evidence="9">
    <location>
        <begin position="133"/>
        <end position="365"/>
    </location>
</feature>
<gene>
    <name evidence="10" type="ORF">KS419_11460</name>
</gene>
<keyword evidence="11" id="KW-1185">Reference proteome</keyword>
<evidence type="ECO:0000313" key="10">
    <source>
        <dbReference type="EMBL" id="MBU9712358.1"/>
    </source>
</evidence>
<dbReference type="InterPro" id="IPR047817">
    <property type="entry name" value="ABC2_TM_bact-type"/>
</dbReference>
<evidence type="ECO:0000256" key="2">
    <source>
        <dbReference type="ARBA" id="ARBA00007783"/>
    </source>
</evidence>
<feature type="transmembrane region" description="Helical" evidence="8">
    <location>
        <begin position="251"/>
        <end position="275"/>
    </location>
</feature>
<name>A0ABS6JJ56_9BACI</name>
<keyword evidence="6 8" id="KW-1133">Transmembrane helix</keyword>
<keyword evidence="7 8" id="KW-0472">Membrane</keyword>
<comment type="similarity">
    <text evidence="2">Belongs to the ABC-2 integral membrane protein family.</text>
</comment>